<name>A0AA96RG05_9BACL</name>
<evidence type="ECO:0000313" key="2">
    <source>
        <dbReference type="Proteomes" id="UP001305702"/>
    </source>
</evidence>
<sequence length="835" mass="93320">MEFTPVTEVLPVPPVRWENAGDNELASRIYRILLRWLPFANEQFGEWDGRPECGHFFGGHFWYCSDTTSVSLVYAIMAKLGNYDEGVTGIPREEIQARAIRGIRYAGFTHDTGPEDCVRVEGVLSYTSGKKWGGRGDNFFMASQNGRSVASLCHAAWLLWEELDDETRLIVQNVAVSYADRWSGEEPRNGAYYDTQCEENAWTSMGIAAAVALLPGHPHHAEWVKGFMQWSISSVTTFRDRLADPSGLIDTPLANRVKTVTFHPDMTTENHAFVHPSYLCAGTNLRALHATFSLLGGQPIIETALHNNVELYERTVRVWSQFDGLAVPVQGQDWWYNRQHERQLTHTVLNVLHGHRDAALLERAALGSIERIQASNPRGCLLEENGETCVINAAHAQYAKDLEPGSALDLATSFLLHTFGGLGAEPSGRQEFAWRMSGVHHYPYGCTTVYRTPEAFTSFSWRNNVMALTLPRKGLWTVTPLYASYTGTVEFEVSRGVQGLSNEHIIRDVDRSRISLLNDGFGAAVSISRGDRELLQHAAFVALPDGSSVYFENWEVLRSCRVKEISTGLIGVRNDSYSAMPELAPGTRTVYLPEGEAVFQGFYGKEPNRIVSFGSIPYLNVDNEIGYLLYGSQEVRYLNKHEYPKWKGVEDILTLNYREPLELSESGPGALEPFVAVSLPNRTREQTAEAYRQSALLSSGEEAGPALLETGGYLVYAYHGSIPVEARAQKQAQGRCVLSVYEGNGRLASGKWNWRNKVEPLTAGYYKARYRMELEAGPQTDLEWSLHGNRLLLLNHGSQMVKLRLQPAGGEREEGGSWEERELAPGGYLVYEREG</sequence>
<dbReference type="KEGG" id="paun:MJA45_18185"/>
<accession>A0AA96RG05</accession>
<dbReference type="Proteomes" id="UP001305702">
    <property type="component" value="Chromosome"/>
</dbReference>
<reference evidence="1 2" key="1">
    <citation type="submission" date="2022-02" db="EMBL/GenBank/DDBJ databases">
        <title>Paenibacillus sp. MBLB1776 Whole Genome Shotgun Sequencing.</title>
        <authorList>
            <person name="Hwang C.Y."/>
            <person name="Cho E.-S."/>
            <person name="Seo M.-J."/>
        </authorList>
    </citation>
    <scope>NUCLEOTIDE SEQUENCE [LARGE SCALE GENOMIC DNA]</scope>
    <source>
        <strain evidence="1 2">MBLB1776</strain>
    </source>
</reference>
<keyword evidence="2" id="KW-1185">Reference proteome</keyword>
<dbReference type="AlphaFoldDB" id="A0AA96RG05"/>
<dbReference type="EMBL" id="CP130318">
    <property type="protein sequence ID" value="WNQ09554.1"/>
    <property type="molecule type" value="Genomic_DNA"/>
</dbReference>
<evidence type="ECO:0000313" key="1">
    <source>
        <dbReference type="EMBL" id="WNQ09554.1"/>
    </source>
</evidence>
<dbReference type="RefSeq" id="WP_315603326.1">
    <property type="nucleotide sequence ID" value="NZ_CP130318.1"/>
</dbReference>
<proteinExistence type="predicted"/>
<protein>
    <submittedName>
        <fullName evidence="1">Uncharacterized protein</fullName>
    </submittedName>
</protein>
<organism evidence="1 2">
    <name type="scientific">Paenibacillus aurantius</name>
    <dbReference type="NCBI Taxonomy" id="2918900"/>
    <lineage>
        <taxon>Bacteria</taxon>
        <taxon>Bacillati</taxon>
        <taxon>Bacillota</taxon>
        <taxon>Bacilli</taxon>
        <taxon>Bacillales</taxon>
        <taxon>Paenibacillaceae</taxon>
        <taxon>Paenibacillus</taxon>
    </lineage>
</organism>
<gene>
    <name evidence="1" type="ORF">MJA45_18185</name>
</gene>